<feature type="transmembrane region" description="Helical" evidence="1">
    <location>
        <begin position="105"/>
        <end position="127"/>
    </location>
</feature>
<keyword evidence="1" id="KW-0812">Transmembrane</keyword>
<dbReference type="EMBL" id="CAEZYQ010000034">
    <property type="protein sequence ID" value="CAB4766060.1"/>
    <property type="molecule type" value="Genomic_DNA"/>
</dbReference>
<dbReference type="GO" id="GO:0008233">
    <property type="term" value="F:peptidase activity"/>
    <property type="evidence" value="ECO:0007669"/>
    <property type="project" value="InterPro"/>
</dbReference>
<feature type="transmembrane region" description="Helical" evidence="1">
    <location>
        <begin position="238"/>
        <end position="264"/>
    </location>
</feature>
<feature type="transmembrane region" description="Helical" evidence="1">
    <location>
        <begin position="39"/>
        <end position="60"/>
    </location>
</feature>
<feature type="transmembrane region" description="Helical" evidence="1">
    <location>
        <begin position="139"/>
        <end position="160"/>
    </location>
</feature>
<dbReference type="PANTHER" id="PTHR36844:SF1">
    <property type="entry name" value="PROTEASE PRSW"/>
    <property type="match status" value="1"/>
</dbReference>
<evidence type="ECO:0000313" key="2">
    <source>
        <dbReference type="EMBL" id="CAB4766060.1"/>
    </source>
</evidence>
<evidence type="ECO:0000256" key="1">
    <source>
        <dbReference type="SAM" id="Phobius"/>
    </source>
</evidence>
<dbReference type="InterPro" id="IPR026898">
    <property type="entry name" value="PrsW"/>
</dbReference>
<dbReference type="PANTHER" id="PTHR36844">
    <property type="entry name" value="PROTEASE PRSW"/>
    <property type="match status" value="1"/>
</dbReference>
<feature type="transmembrane region" description="Helical" evidence="1">
    <location>
        <begin position="9"/>
        <end position="33"/>
    </location>
</feature>
<protein>
    <submittedName>
        <fullName evidence="2">Unannotated protein</fullName>
    </submittedName>
</protein>
<feature type="transmembrane region" description="Helical" evidence="1">
    <location>
        <begin position="180"/>
        <end position="206"/>
    </location>
</feature>
<feature type="transmembrane region" description="Helical" evidence="1">
    <location>
        <begin position="213"/>
        <end position="232"/>
    </location>
</feature>
<gene>
    <name evidence="2" type="ORF">UFOPK2761_03061</name>
</gene>
<proteinExistence type="predicted"/>
<organism evidence="2">
    <name type="scientific">freshwater metagenome</name>
    <dbReference type="NCBI Taxonomy" id="449393"/>
    <lineage>
        <taxon>unclassified sequences</taxon>
        <taxon>metagenomes</taxon>
        <taxon>ecological metagenomes</taxon>
    </lineage>
</organism>
<keyword evidence="1" id="KW-0472">Membrane</keyword>
<reference evidence="2" key="1">
    <citation type="submission" date="2020-05" db="EMBL/GenBank/DDBJ databases">
        <authorList>
            <person name="Chiriac C."/>
            <person name="Salcher M."/>
            <person name="Ghai R."/>
            <person name="Kavagutti S V."/>
        </authorList>
    </citation>
    <scope>NUCLEOTIDE SEQUENCE</scope>
</reference>
<keyword evidence="1" id="KW-1133">Transmembrane helix</keyword>
<dbReference type="AlphaFoldDB" id="A0A6J6V1R0"/>
<sequence>MVRSRREGVAFTVVVTVLVALGALPMLLVLALSGAPSSLLLATVLAALPVGPLVGCYLWLDRYEPEPRSLLALGLLWGGFVATAGALLVQGIGGLFVGFTEAASLAVVAPVTEEASKGAFLVLLLWLRRAELDGILDGIVYAGMVGIGFAFVENILYLAAAYNGTDGMGPGGTEALTTTFVLRCLVSPFAHPLFTTFIGVGVGIAVGSRSGAVRWLAPLGGYVLAVVTHALWNGSAFIGFGGFVVVYVVLMVPALAGMLALALWARRYEQRMLVNALGDAAHRGLLPATDIAWVVDLRARRTARAFARRHGGPEGEQAMRVYQQAAVELGFLHHRYLRGTPPPDFAVRGYDHVVLIRAVRPSIAFPGQVVPTRMSAQ</sequence>
<feature type="transmembrane region" description="Helical" evidence="1">
    <location>
        <begin position="72"/>
        <end position="99"/>
    </location>
</feature>
<accession>A0A6J6V1R0</accession>
<name>A0A6J6V1R0_9ZZZZ</name>
<dbReference type="Pfam" id="PF13367">
    <property type="entry name" value="PrsW-protease"/>
    <property type="match status" value="1"/>
</dbReference>